<name>A0A9P8CSK5_9HYPO</name>
<gene>
    <name evidence="1" type="ORF">F5Z01DRAFT_633195</name>
</gene>
<reference evidence="1" key="1">
    <citation type="journal article" date="2021" name="IMA Fungus">
        <title>Genomic characterization of three marine fungi, including Emericellopsis atlantica sp. nov. with signatures of a generalist lifestyle and marine biomass degradation.</title>
        <authorList>
            <person name="Hagestad O.C."/>
            <person name="Hou L."/>
            <person name="Andersen J.H."/>
            <person name="Hansen E.H."/>
            <person name="Altermark B."/>
            <person name="Li C."/>
            <person name="Kuhnert E."/>
            <person name="Cox R.J."/>
            <person name="Crous P.W."/>
            <person name="Spatafora J.W."/>
            <person name="Lail K."/>
            <person name="Amirebrahimi M."/>
            <person name="Lipzen A."/>
            <person name="Pangilinan J."/>
            <person name="Andreopoulos W."/>
            <person name="Hayes R.D."/>
            <person name="Ng V."/>
            <person name="Grigoriev I.V."/>
            <person name="Jackson S.A."/>
            <person name="Sutton T.D.S."/>
            <person name="Dobson A.D.W."/>
            <person name="Rama T."/>
        </authorList>
    </citation>
    <scope>NUCLEOTIDE SEQUENCE</scope>
    <source>
        <strain evidence="1">TS7</strain>
    </source>
</reference>
<evidence type="ECO:0000313" key="2">
    <source>
        <dbReference type="Proteomes" id="UP000887229"/>
    </source>
</evidence>
<dbReference type="RefSeq" id="XP_046122118.1">
    <property type="nucleotide sequence ID" value="XM_046261929.1"/>
</dbReference>
<dbReference type="AlphaFoldDB" id="A0A9P8CSK5"/>
<dbReference type="GeneID" id="70292832"/>
<evidence type="ECO:0000313" key="1">
    <source>
        <dbReference type="EMBL" id="KAG9258194.1"/>
    </source>
</evidence>
<dbReference type="Proteomes" id="UP000887229">
    <property type="component" value="Unassembled WGS sequence"/>
</dbReference>
<keyword evidence="2" id="KW-1185">Reference proteome</keyword>
<sequence length="190" mass="19837">MASFDLSNAPRAAVTVIISTETAATASSPTALGQRAAAITAGGGFHAGCWEDLQGGQLSTRVNIWPFNARECGICGTTPPSNTVPHFPRRVWPACSLLGCGQVDGVELICHFDTGELCLGSGCLRQPVCMGWIGPTQIIKLVSAPSMHATACDVPSNHCEAVAWSTAPDYLAIRDGSLQHGQVNAGLDYN</sequence>
<comment type="caution">
    <text evidence="1">The sequence shown here is derived from an EMBL/GenBank/DDBJ whole genome shotgun (WGS) entry which is preliminary data.</text>
</comment>
<accession>A0A9P8CSK5</accession>
<proteinExistence type="predicted"/>
<protein>
    <submittedName>
        <fullName evidence="1">Uncharacterized protein</fullName>
    </submittedName>
</protein>
<organism evidence="1 2">
    <name type="scientific">Emericellopsis atlantica</name>
    <dbReference type="NCBI Taxonomy" id="2614577"/>
    <lineage>
        <taxon>Eukaryota</taxon>
        <taxon>Fungi</taxon>
        <taxon>Dikarya</taxon>
        <taxon>Ascomycota</taxon>
        <taxon>Pezizomycotina</taxon>
        <taxon>Sordariomycetes</taxon>
        <taxon>Hypocreomycetidae</taxon>
        <taxon>Hypocreales</taxon>
        <taxon>Bionectriaceae</taxon>
        <taxon>Emericellopsis</taxon>
    </lineage>
</organism>
<dbReference type="EMBL" id="MU251244">
    <property type="protein sequence ID" value="KAG9258194.1"/>
    <property type="molecule type" value="Genomic_DNA"/>
</dbReference>